<dbReference type="EMBL" id="BSYO01000006">
    <property type="protein sequence ID" value="GMH06620.1"/>
    <property type="molecule type" value="Genomic_DNA"/>
</dbReference>
<dbReference type="AlphaFoldDB" id="A0AAD3S8R6"/>
<evidence type="ECO:0000259" key="1">
    <source>
        <dbReference type="Pfam" id="PF11817"/>
    </source>
</evidence>
<proteinExistence type="predicted"/>
<reference evidence="2" key="1">
    <citation type="submission" date="2023-05" db="EMBL/GenBank/DDBJ databases">
        <title>Nepenthes gracilis genome sequencing.</title>
        <authorList>
            <person name="Fukushima K."/>
        </authorList>
    </citation>
    <scope>NUCLEOTIDE SEQUENCE</scope>
    <source>
        <strain evidence="2">SING2019-196</strain>
    </source>
</reference>
<dbReference type="PANTHER" id="PTHR14374">
    <property type="entry name" value="FOIE GRAS"/>
    <property type="match status" value="1"/>
</dbReference>
<keyword evidence="3" id="KW-1185">Reference proteome</keyword>
<dbReference type="InterPro" id="IPR021773">
    <property type="entry name" value="TPC11"/>
</dbReference>
<comment type="caution">
    <text evidence="2">The sequence shown here is derived from an EMBL/GenBank/DDBJ whole genome shotgun (WGS) entry which is preliminary data.</text>
</comment>
<dbReference type="PANTHER" id="PTHR14374:SF0">
    <property type="entry name" value="TRAFFICKING PROTEIN PARTICLE COMPLEX SUBUNIT 11"/>
    <property type="match status" value="1"/>
</dbReference>
<name>A0AAD3S8R6_NEPGR</name>
<protein>
    <recommendedName>
        <fullName evidence="1">Trafficking protein particle complex subunit 11 domain-containing protein</fullName>
    </recommendedName>
</protein>
<gene>
    <name evidence="2" type="ORF">Nepgr_008460</name>
</gene>
<evidence type="ECO:0000313" key="2">
    <source>
        <dbReference type="EMBL" id="GMH06620.1"/>
    </source>
</evidence>
<dbReference type="Proteomes" id="UP001279734">
    <property type="component" value="Unassembled WGS sequence"/>
</dbReference>
<feature type="domain" description="Trafficking protein particle complex subunit 11" evidence="1">
    <location>
        <begin position="255"/>
        <end position="525"/>
    </location>
</feature>
<accession>A0AAD3S8R6</accession>
<organism evidence="2 3">
    <name type="scientific">Nepenthes gracilis</name>
    <name type="common">Slender pitcher plant</name>
    <dbReference type="NCBI Taxonomy" id="150966"/>
    <lineage>
        <taxon>Eukaryota</taxon>
        <taxon>Viridiplantae</taxon>
        <taxon>Streptophyta</taxon>
        <taxon>Embryophyta</taxon>
        <taxon>Tracheophyta</taxon>
        <taxon>Spermatophyta</taxon>
        <taxon>Magnoliopsida</taxon>
        <taxon>eudicotyledons</taxon>
        <taxon>Gunneridae</taxon>
        <taxon>Pentapetalae</taxon>
        <taxon>Caryophyllales</taxon>
        <taxon>Nepenthaceae</taxon>
        <taxon>Nepenthes</taxon>
    </lineage>
</organism>
<sequence length="1190" mass="132892">MEEYPEELRTPPVGLISLVGCPELHQMISTHLHSEKPPVNTLALPDFSKISIMAKTPKDTGASGNTQPAGILKRDWLLKHRTKMPAVATALIPADHVSGDPAQWNQLCTHLDQLKAVISPRNIKLVVVVVQASSRDDFNEDRMIALRKRAEVDFKYIITFSLNVESDLKQSLNRLGILFAELINVYYRDEGHRIKTCIEKKTYNYVELCIRYCFKVAVYAEFRRDWVEALKFYEDSYHALREMIATSTRLPARQRLVEIKTLAEQLHFKISTLLLHGGKIIEAVLWFRQHCASYRKLIGAAEVNFLHWEWMSRQFLVFAELLETSSRTVPGFPSLISLAMDKSLTEWEFQPAYYYQLASHYLKEKRSCLDLSLSMLEASYEIDGSAESVMPSIYVGQFARLLEKSDGVISMQLLTDEEFIHYAVAEGKRFQDSFEIIALLKKAFDIYSSLKATRMASHCGFHMAKEYFYTGETSKAKESFESVVHLYRHEGWVTLLWEILGYLRECSRRDGSLKEFMEYSLEMAALPVSSNAGIHSFSHREFGPAGPPSFHQREVIHKEALGLVSRGPGFTSNGDGNNLHLAESSLHLEIDLVSPLRVALLASVAFHEQLVKPGIPTLITVSLMSQLPVAVEIDALEVQFNQSECNFTILNAQKSPSIATSVNQQGYCREEIVPSLALITNKWLRLTYDVKSDRSGKLECVSIIARIGSHFTICCRAESPASMGDVPLWKFEEHGESLPIKDPPLSLSGQKAIQVEEPDLLVDVNLAASGPALVGENFVVPVTIVSKGHAVDFGELKINLVDSRGGGLVSPREYESFSTESHHVELIGISEPDGDDKSQVGSGNIRKIQHSFGLVSVPYLDNGGSWSCRIEIKWHRPKPIMLFVSLGYSPCSDDANAQKIHVHKSLQIEGKTPIIVSHRTMLPFRCDPLLLSRIKLAAADSDRPAPLPLNEASILIVSAENCSEVPLRLISMSIEHDDASESSCTVCSANDDLVDSVGPALLMPGKEYRKVFSAVPIERSQKVKMGTVCLRWKRDSESHEQSYSSSPEILTRHRLPETDVELSPLVVCLECPPCAVLGDPFTYFVKIRNETELLQEIKFSLIDSYSFVSSGPHDDTTFVLPKSEHILSYKLVPLASGMQQLPRVVATAVRYSAGFEPSTSALTIFVFPSKPAFEMGKSENGSESVFLAAE</sequence>
<evidence type="ECO:0000313" key="3">
    <source>
        <dbReference type="Proteomes" id="UP001279734"/>
    </source>
</evidence>
<dbReference type="Pfam" id="PF11817">
    <property type="entry name" value="Foie-gras_1"/>
    <property type="match status" value="1"/>
</dbReference>